<dbReference type="OrthoDB" id="2918135at2759"/>
<dbReference type="Proteomes" id="UP000799118">
    <property type="component" value="Unassembled WGS sequence"/>
</dbReference>
<dbReference type="AlphaFoldDB" id="A0A6A4GW45"/>
<keyword evidence="3" id="KW-1185">Reference proteome</keyword>
<name>A0A6A4GW45_9AGAR</name>
<feature type="compositionally biased region" description="Polar residues" evidence="1">
    <location>
        <begin position="46"/>
        <end position="74"/>
    </location>
</feature>
<sequence>MSMHSEITATFSLAPRCILVPFLKVEEDSTDTSNDDMTESLRRSSRAPSQTLSAEGEQFGSTSSSTPIMSTESPDSVVGWGTFPEAAVMHTERLDNAERPSSSSPTHTSLSYSLELPSSAKLLNRVKEAKRIGRPLHELVHELQNEFYPLNPPPGYTAPPIRLYRATVARLERWNEIVQEQNSMEPEQISAAPTFREATTKRAEGSRPSSFWDYLGVSVSSCVGKRRKREQEVEQDDDAEVGYNRLEAGSRPIPGIASRKRRRANVH</sequence>
<evidence type="ECO:0000313" key="3">
    <source>
        <dbReference type="Proteomes" id="UP000799118"/>
    </source>
</evidence>
<feature type="region of interest" description="Disordered" evidence="1">
    <location>
        <begin position="225"/>
        <end position="267"/>
    </location>
</feature>
<protein>
    <submittedName>
        <fullName evidence="2">Uncharacterized protein</fullName>
    </submittedName>
</protein>
<feature type="compositionally biased region" description="Acidic residues" evidence="1">
    <location>
        <begin position="28"/>
        <end position="38"/>
    </location>
</feature>
<evidence type="ECO:0000256" key="1">
    <source>
        <dbReference type="SAM" id="MobiDB-lite"/>
    </source>
</evidence>
<dbReference type="EMBL" id="ML769671">
    <property type="protein sequence ID" value="KAE9390059.1"/>
    <property type="molecule type" value="Genomic_DNA"/>
</dbReference>
<gene>
    <name evidence="2" type="ORF">BT96DRAFT_980451</name>
</gene>
<proteinExistence type="predicted"/>
<feature type="region of interest" description="Disordered" evidence="1">
    <location>
        <begin position="28"/>
        <end position="80"/>
    </location>
</feature>
<evidence type="ECO:0000313" key="2">
    <source>
        <dbReference type="EMBL" id="KAE9390059.1"/>
    </source>
</evidence>
<accession>A0A6A4GW45</accession>
<organism evidence="2 3">
    <name type="scientific">Gymnopus androsaceus JB14</name>
    <dbReference type="NCBI Taxonomy" id="1447944"/>
    <lineage>
        <taxon>Eukaryota</taxon>
        <taxon>Fungi</taxon>
        <taxon>Dikarya</taxon>
        <taxon>Basidiomycota</taxon>
        <taxon>Agaricomycotina</taxon>
        <taxon>Agaricomycetes</taxon>
        <taxon>Agaricomycetidae</taxon>
        <taxon>Agaricales</taxon>
        <taxon>Marasmiineae</taxon>
        <taxon>Omphalotaceae</taxon>
        <taxon>Gymnopus</taxon>
    </lineage>
</organism>
<feature type="region of interest" description="Disordered" evidence="1">
    <location>
        <begin position="184"/>
        <end position="207"/>
    </location>
</feature>
<reference evidence="2" key="1">
    <citation type="journal article" date="2019" name="Environ. Microbiol.">
        <title>Fungal ecological strategies reflected in gene transcription - a case study of two litter decomposers.</title>
        <authorList>
            <person name="Barbi F."/>
            <person name="Kohler A."/>
            <person name="Barry K."/>
            <person name="Baskaran P."/>
            <person name="Daum C."/>
            <person name="Fauchery L."/>
            <person name="Ihrmark K."/>
            <person name="Kuo A."/>
            <person name="LaButti K."/>
            <person name="Lipzen A."/>
            <person name="Morin E."/>
            <person name="Grigoriev I.V."/>
            <person name="Henrissat B."/>
            <person name="Lindahl B."/>
            <person name="Martin F."/>
        </authorList>
    </citation>
    <scope>NUCLEOTIDE SEQUENCE</scope>
    <source>
        <strain evidence="2">JB14</strain>
    </source>
</reference>
<feature type="compositionally biased region" description="Basic residues" evidence="1">
    <location>
        <begin position="258"/>
        <end position="267"/>
    </location>
</feature>